<name>B6WY86_9BACT</name>
<organism evidence="1 2">
    <name type="scientific">Desulfovibrio piger ATCC 29098</name>
    <dbReference type="NCBI Taxonomy" id="411464"/>
    <lineage>
        <taxon>Bacteria</taxon>
        <taxon>Pseudomonadati</taxon>
        <taxon>Thermodesulfobacteriota</taxon>
        <taxon>Desulfovibrionia</taxon>
        <taxon>Desulfovibrionales</taxon>
        <taxon>Desulfovibrionaceae</taxon>
        <taxon>Desulfovibrio</taxon>
    </lineage>
</organism>
<sequence>MMKMFGLRLAPACQNRPNCVLLAAQAPVVNTRRAPERQFSRLRGLAVRSGTKNEGRARRPFP</sequence>
<protein>
    <submittedName>
        <fullName evidence="1">Uncharacterized protein</fullName>
    </submittedName>
</protein>
<accession>B6WY86</accession>
<proteinExistence type="predicted"/>
<comment type="caution">
    <text evidence="1">The sequence shown here is derived from an EMBL/GenBank/DDBJ whole genome shotgun (WGS) entry which is preliminary data.</text>
</comment>
<dbReference type="HOGENOM" id="CLU_2896787_0_0_7"/>
<reference evidence="1 2" key="2">
    <citation type="submission" date="2008-10" db="EMBL/GenBank/DDBJ databases">
        <authorList>
            <person name="Fulton L."/>
            <person name="Clifton S."/>
            <person name="Fulton B."/>
            <person name="Xu J."/>
            <person name="Minx P."/>
            <person name="Pepin K.H."/>
            <person name="Johnson M."/>
            <person name="Bhonagiri V."/>
            <person name="Nash W.E."/>
            <person name="Mardis E.R."/>
            <person name="Wilson R.K."/>
        </authorList>
    </citation>
    <scope>NUCLEOTIDE SEQUENCE [LARGE SCALE GENOMIC DNA]</scope>
    <source>
        <strain evidence="1 2">ATCC 29098</strain>
    </source>
</reference>
<dbReference type="EMBL" id="ABXU01000089">
    <property type="protein sequence ID" value="EEB32034.1"/>
    <property type="molecule type" value="Genomic_DNA"/>
</dbReference>
<dbReference type="Proteomes" id="UP000003676">
    <property type="component" value="Unassembled WGS sequence"/>
</dbReference>
<reference evidence="1 2" key="1">
    <citation type="submission" date="2008-10" db="EMBL/GenBank/DDBJ databases">
        <title>Draft genome sequence of Desulvovibrio piger (ATCC 29098).</title>
        <authorList>
            <person name="Sudarsanam P."/>
            <person name="Ley R."/>
            <person name="Guruge J."/>
            <person name="Turnbaugh P.J."/>
            <person name="Mahowald M."/>
            <person name="Liep D."/>
            <person name="Gordon J."/>
        </authorList>
    </citation>
    <scope>NUCLEOTIDE SEQUENCE [LARGE SCALE GENOMIC DNA]</scope>
    <source>
        <strain evidence="1 2">ATCC 29098</strain>
    </source>
</reference>
<evidence type="ECO:0000313" key="2">
    <source>
        <dbReference type="Proteomes" id="UP000003676"/>
    </source>
</evidence>
<evidence type="ECO:0000313" key="1">
    <source>
        <dbReference type="EMBL" id="EEB32034.1"/>
    </source>
</evidence>
<dbReference type="AlphaFoldDB" id="B6WY86"/>
<gene>
    <name evidence="1" type="ORF">DESPIG_03067</name>
</gene>